<evidence type="ECO:0000313" key="1">
    <source>
        <dbReference type="EMBL" id="MCF3939942.1"/>
    </source>
</evidence>
<dbReference type="RefSeq" id="WP_235724668.1">
    <property type="nucleotide sequence ID" value="NZ_JAKGCU010000016.1"/>
</dbReference>
<accession>A0ABS9DL29</accession>
<gene>
    <name evidence="1" type="ORF">L1892_16315</name>
</gene>
<name>A0ABS9DL29_9ACTN</name>
<keyword evidence="2" id="KW-1185">Reference proteome</keyword>
<sequence>MSDYTHAELTKLIGDKLPGGGVPAAWWISTDDEVIRLFDEWSDAEFKHQKKVADLGDELGCERWFTSGMGGALRGFDPPRGMGKWKNHPDYKPVPEGWRIDSKSGYLVPSRKTKADRESDANKRFDELRASPQLSTPGMPSEMWLPGHIYGTNIRRGEACLMAFSGGDPDRLEGRREFVVDANLWTRLPLSAFHLMREAEVSE</sequence>
<comment type="caution">
    <text evidence="1">The sequence shown here is derived from an EMBL/GenBank/DDBJ whole genome shotgun (WGS) entry which is preliminary data.</text>
</comment>
<dbReference type="EMBL" id="JAKGCU010000016">
    <property type="protein sequence ID" value="MCF3939942.1"/>
    <property type="molecule type" value="Genomic_DNA"/>
</dbReference>
<evidence type="ECO:0000313" key="2">
    <source>
        <dbReference type="Proteomes" id="UP001108089"/>
    </source>
</evidence>
<proteinExistence type="predicted"/>
<dbReference type="Proteomes" id="UP001108089">
    <property type="component" value="Unassembled WGS sequence"/>
</dbReference>
<protein>
    <submittedName>
        <fullName evidence="1">Uncharacterized protein</fullName>
    </submittedName>
</protein>
<reference evidence="1" key="1">
    <citation type="submission" date="2022-01" db="EMBL/GenBank/DDBJ databases">
        <title>Gordonia xiamenensis sp. nov., isolated from surface seawater in Xiamen.</title>
        <authorList>
            <person name="He Y.F."/>
        </authorList>
    </citation>
    <scope>NUCLEOTIDE SEQUENCE</scope>
    <source>
        <strain evidence="1">GW1C4-4</strain>
    </source>
</reference>
<organism evidence="1 2">
    <name type="scientific">Gordonia tangerina</name>
    <dbReference type="NCBI Taxonomy" id="2911060"/>
    <lineage>
        <taxon>Bacteria</taxon>
        <taxon>Bacillati</taxon>
        <taxon>Actinomycetota</taxon>
        <taxon>Actinomycetes</taxon>
        <taxon>Mycobacteriales</taxon>
        <taxon>Gordoniaceae</taxon>
        <taxon>Gordonia</taxon>
    </lineage>
</organism>